<reference evidence="1" key="1">
    <citation type="submission" date="2023-06" db="EMBL/GenBank/DDBJ databases">
        <authorList>
            <person name="Kurt Z."/>
        </authorList>
    </citation>
    <scope>NUCLEOTIDE SEQUENCE</scope>
</reference>
<accession>A0AA86QAY0</accession>
<dbReference type="EMBL" id="CATOUU010000849">
    <property type="protein sequence ID" value="CAI9954623.1"/>
    <property type="molecule type" value="Genomic_DNA"/>
</dbReference>
<sequence length="99" mass="11447">MLPSLPALKCVNSKSFHSSMTSSCSLSSVSFVELNAVANIELQNVQLMQLIQNVKRSTQQLHNLSTKQHNVQKQFVLLDNNMYILCINYRKLYQQWFLK</sequence>
<reference evidence="2 3" key="2">
    <citation type="submission" date="2024-07" db="EMBL/GenBank/DDBJ databases">
        <authorList>
            <person name="Akdeniz Z."/>
        </authorList>
    </citation>
    <scope>NUCLEOTIDE SEQUENCE [LARGE SCALE GENOMIC DNA]</scope>
</reference>
<name>A0AA86QAY0_9EUKA</name>
<protein>
    <submittedName>
        <fullName evidence="2">Hypothetical_protein</fullName>
    </submittedName>
</protein>
<evidence type="ECO:0000313" key="1">
    <source>
        <dbReference type="EMBL" id="CAI9954623.1"/>
    </source>
</evidence>
<comment type="caution">
    <text evidence="1">The sequence shown here is derived from an EMBL/GenBank/DDBJ whole genome shotgun (WGS) entry which is preliminary data.</text>
</comment>
<dbReference type="AlphaFoldDB" id="A0AA86QAY0"/>
<evidence type="ECO:0000313" key="3">
    <source>
        <dbReference type="Proteomes" id="UP001642409"/>
    </source>
</evidence>
<gene>
    <name evidence="2" type="ORF">HINF_LOCUS29375</name>
    <name evidence="1" type="ORF">HINF_LOCUS42268</name>
</gene>
<proteinExistence type="predicted"/>
<keyword evidence="3" id="KW-1185">Reference proteome</keyword>
<evidence type="ECO:0000313" key="2">
    <source>
        <dbReference type="EMBL" id="CAL6023932.1"/>
    </source>
</evidence>
<dbReference type="EMBL" id="CAXDID020000094">
    <property type="protein sequence ID" value="CAL6023932.1"/>
    <property type="molecule type" value="Genomic_DNA"/>
</dbReference>
<organism evidence="1">
    <name type="scientific">Hexamita inflata</name>
    <dbReference type="NCBI Taxonomy" id="28002"/>
    <lineage>
        <taxon>Eukaryota</taxon>
        <taxon>Metamonada</taxon>
        <taxon>Diplomonadida</taxon>
        <taxon>Hexamitidae</taxon>
        <taxon>Hexamitinae</taxon>
        <taxon>Hexamita</taxon>
    </lineage>
</organism>
<dbReference type="Proteomes" id="UP001642409">
    <property type="component" value="Unassembled WGS sequence"/>
</dbReference>